<feature type="transmembrane region" description="Helical" evidence="6">
    <location>
        <begin position="337"/>
        <end position="356"/>
    </location>
</feature>
<protein>
    <submittedName>
        <fullName evidence="8">MFS transporter</fullName>
    </submittedName>
</protein>
<dbReference type="EMBL" id="CP117418">
    <property type="protein sequence ID" value="WCT79719.1"/>
    <property type="molecule type" value="Genomic_DNA"/>
</dbReference>
<dbReference type="InterPro" id="IPR036259">
    <property type="entry name" value="MFS_trans_sf"/>
</dbReference>
<name>A0ABY7U5Q2_9SPHN</name>
<evidence type="ECO:0000256" key="3">
    <source>
        <dbReference type="ARBA" id="ARBA00022692"/>
    </source>
</evidence>
<feature type="transmembrane region" description="Helical" evidence="6">
    <location>
        <begin position="274"/>
        <end position="295"/>
    </location>
</feature>
<organism evidence="8 9">
    <name type="scientific">Novosphingobium humi</name>
    <dbReference type="NCBI Taxonomy" id="2282397"/>
    <lineage>
        <taxon>Bacteria</taxon>
        <taxon>Pseudomonadati</taxon>
        <taxon>Pseudomonadota</taxon>
        <taxon>Alphaproteobacteria</taxon>
        <taxon>Sphingomonadales</taxon>
        <taxon>Sphingomonadaceae</taxon>
        <taxon>Novosphingobium</taxon>
    </lineage>
</organism>
<keyword evidence="2" id="KW-0813">Transport</keyword>
<feature type="transmembrane region" description="Helical" evidence="6">
    <location>
        <begin position="53"/>
        <end position="73"/>
    </location>
</feature>
<keyword evidence="8" id="KW-0614">Plasmid</keyword>
<evidence type="ECO:0000259" key="7">
    <source>
        <dbReference type="PROSITE" id="PS50850"/>
    </source>
</evidence>
<evidence type="ECO:0000313" key="9">
    <source>
        <dbReference type="Proteomes" id="UP001218231"/>
    </source>
</evidence>
<dbReference type="InterPro" id="IPR020846">
    <property type="entry name" value="MFS_dom"/>
</dbReference>
<dbReference type="PROSITE" id="PS50850">
    <property type="entry name" value="MFS"/>
    <property type="match status" value="1"/>
</dbReference>
<accession>A0ABY7U5Q2</accession>
<dbReference type="PANTHER" id="PTHR23505">
    <property type="entry name" value="SPINSTER"/>
    <property type="match status" value="1"/>
</dbReference>
<evidence type="ECO:0000256" key="1">
    <source>
        <dbReference type="ARBA" id="ARBA00004141"/>
    </source>
</evidence>
<dbReference type="SUPFAM" id="SSF103473">
    <property type="entry name" value="MFS general substrate transporter"/>
    <property type="match status" value="1"/>
</dbReference>
<keyword evidence="3 6" id="KW-0812">Transmembrane</keyword>
<comment type="subcellular location">
    <subcellularLocation>
        <location evidence="1">Membrane</location>
        <topology evidence="1">Multi-pass membrane protein</topology>
    </subcellularLocation>
</comment>
<keyword evidence="9" id="KW-1185">Reference proteome</keyword>
<evidence type="ECO:0000313" key="8">
    <source>
        <dbReference type="EMBL" id="WCT79719.1"/>
    </source>
</evidence>
<evidence type="ECO:0000256" key="4">
    <source>
        <dbReference type="ARBA" id="ARBA00022989"/>
    </source>
</evidence>
<feature type="transmembrane region" description="Helical" evidence="6">
    <location>
        <begin position="401"/>
        <end position="423"/>
    </location>
</feature>
<proteinExistence type="predicted"/>
<feature type="domain" description="Major facilitator superfamily (MFS) profile" evidence="7">
    <location>
        <begin position="15"/>
        <end position="431"/>
    </location>
</feature>
<feature type="transmembrane region" description="Helical" evidence="6">
    <location>
        <begin position="141"/>
        <end position="165"/>
    </location>
</feature>
<keyword evidence="4 6" id="KW-1133">Transmembrane helix</keyword>
<feature type="transmembrane region" description="Helical" evidence="6">
    <location>
        <begin position="107"/>
        <end position="129"/>
    </location>
</feature>
<feature type="transmembrane region" description="Helical" evidence="6">
    <location>
        <begin position="12"/>
        <end position="33"/>
    </location>
</feature>
<evidence type="ECO:0000256" key="5">
    <source>
        <dbReference type="ARBA" id="ARBA00023136"/>
    </source>
</evidence>
<dbReference type="Proteomes" id="UP001218231">
    <property type="component" value="Plasmid unnamed1"/>
</dbReference>
<dbReference type="RefSeq" id="WP_273619989.1">
    <property type="nucleotide sequence ID" value="NZ_CP103869.1"/>
</dbReference>
<gene>
    <name evidence="8" type="ORF">PQ457_16770</name>
</gene>
<feature type="transmembrane region" description="Helical" evidence="6">
    <location>
        <begin position="235"/>
        <end position="262"/>
    </location>
</feature>
<keyword evidence="5 6" id="KW-0472">Membrane</keyword>
<feature type="transmembrane region" description="Helical" evidence="6">
    <location>
        <begin position="185"/>
        <end position="205"/>
    </location>
</feature>
<feature type="transmembrane region" description="Helical" evidence="6">
    <location>
        <begin position="80"/>
        <end position="101"/>
    </location>
</feature>
<dbReference type="PANTHER" id="PTHR23505:SF79">
    <property type="entry name" value="PROTEIN SPINSTER"/>
    <property type="match status" value="1"/>
</dbReference>
<geneLocation type="plasmid" evidence="8 9">
    <name>unnamed1</name>
</geneLocation>
<evidence type="ECO:0000256" key="2">
    <source>
        <dbReference type="ARBA" id="ARBA00022448"/>
    </source>
</evidence>
<evidence type="ECO:0000256" key="6">
    <source>
        <dbReference type="SAM" id="Phobius"/>
    </source>
</evidence>
<dbReference type="InterPro" id="IPR044770">
    <property type="entry name" value="MFS_spinster-like"/>
</dbReference>
<dbReference type="Gene3D" id="1.20.1250.20">
    <property type="entry name" value="MFS general substrate transporter like domains"/>
    <property type="match status" value="2"/>
</dbReference>
<feature type="transmembrane region" description="Helical" evidence="6">
    <location>
        <begin position="368"/>
        <end position="389"/>
    </location>
</feature>
<dbReference type="InterPro" id="IPR011701">
    <property type="entry name" value="MFS"/>
</dbReference>
<dbReference type="Pfam" id="PF07690">
    <property type="entry name" value="MFS_1"/>
    <property type="match status" value="1"/>
</dbReference>
<reference evidence="8 9" key="1">
    <citation type="submission" date="2023-02" db="EMBL/GenBank/DDBJ databases">
        <title>Genome sequence of Novosphingobium humi KACC 19094.</title>
        <authorList>
            <person name="Kim S."/>
            <person name="Heo J."/>
            <person name="Kwon S.-W."/>
        </authorList>
    </citation>
    <scope>NUCLEOTIDE SEQUENCE [LARGE SCALE GENOMIC DNA]</scope>
    <source>
        <strain evidence="8 9">KACC 19094</strain>
        <plasmid evidence="8 9">unnamed1</plasmid>
    </source>
</reference>
<feature type="transmembrane region" description="Helical" evidence="6">
    <location>
        <begin position="307"/>
        <end position="331"/>
    </location>
</feature>
<sequence>MTQLSYASYRRAWYAVALLTLAYALAILDRVSISLLIVPLQKALHIHDTEFGLLQGMAFSIVYSLLGLPLGVAVDRKRRVPIMVGGLVLWSLATIGCSLAQSFGQLFFARMLVGIGEASLVPVATSLIADLFTPDMRPKAYGVFVTGSTLGTASAMALSGVFLGWADRLILGLPALFGAMQPWQIVFILCGAPGLVLALVLALTVREPARRGAVATGAISLAPVWRLFARRPRAYGLFLLGSVLNLTCVYAIVGWFPALFIRVHGWSASTTGKILGIGGLPISIFAAVNSGWVIVALARRGHRDAPVWVAAACAASMVLFGVPACLASSAWVALGGYMLNALFVNWNTSAVYAGLAQITPNAARAQMMAVHTILSGLVALTAGNFMVGALSDYVFPGPKGIAPALGTVFFLCGLGSFLCFMAARPAYREAAAALEANEGAV</sequence>